<dbReference type="AlphaFoldDB" id="A0A423W5A0"/>
<feature type="compositionally biased region" description="Basic residues" evidence="1">
    <location>
        <begin position="315"/>
        <end position="324"/>
    </location>
</feature>
<feature type="compositionally biased region" description="Basic residues" evidence="1">
    <location>
        <begin position="351"/>
        <end position="367"/>
    </location>
</feature>
<feature type="compositionally biased region" description="Basic and acidic residues" evidence="1">
    <location>
        <begin position="305"/>
        <end position="314"/>
    </location>
</feature>
<proteinExistence type="predicted"/>
<feature type="compositionally biased region" description="Polar residues" evidence="1">
    <location>
        <begin position="152"/>
        <end position="165"/>
    </location>
</feature>
<evidence type="ECO:0000313" key="3">
    <source>
        <dbReference type="Proteomes" id="UP000285146"/>
    </source>
</evidence>
<feature type="compositionally biased region" description="Basic and acidic residues" evidence="1">
    <location>
        <begin position="261"/>
        <end position="292"/>
    </location>
</feature>
<sequence>MPPITLTTRRKRDNIASFEELMTILEIEIRDWGREIGNPVEAEQQLLDAIRQAEDNCQYNKVLGREDEISADLFLYKACIYAQDYRNIAEHRLWNTPEVAAEFEEPALGPAIFVLSKSEVKKSLRFESFDDWRTFMMWNHRFAIPSEKRPESSSGQRDTPTNPSRRYNEQESPARGGMRSGPGSHSRGESVPRGLRHQQYLVDREYMPRGVAGRSEGSRLVSRSSLSNRVADQEMRPSSKKTYSGHQRHGSAVRASLTMRSRRDDPRIESSEHTRLGVDPSRQRPMDSERTQKIHHSIPTADELSSMRDSDVRPRQAKHRRSKNKALVSSSPNNTDVDEESGSGARESHAAHKKYNRRSGRAAKGKKNIAPSALPTAEVSKPDDKVYQQLPEVAKPEVSGKAPSPVSMGIEQRPVTEAPKYLFGEFGFPRKKVNMEEPQPLIESQLDELWRDQLQLHDLDKPGVYGLKPSQLGPWSVPVPLDVQYNEHIREAQAISNWTMDGLSLHLETHSRPDGKPFQVLCIKLSNYGPVRPKTTAYSLHRLPWLRRAFWRTYLLVLEWVCNMYRKDKIFPLADFILDRSGTNKNDNMMEREAHEYLGMVTKEAKFFHGYKEQSVQPTRNQKTVQRQAPSSPNAAALGDAMNTNVTDRLNPCTGTMSEQARKLLELLGQEPSEDKTEDVTTQVAKWVQDVEDGERKPLEALQEIWALKERFPSLVDLARKTVGEHVVSGMEDGDPEQPLTGLWGPLE</sequence>
<feature type="region of interest" description="Disordered" evidence="1">
    <location>
        <begin position="617"/>
        <end position="639"/>
    </location>
</feature>
<organism evidence="2 3">
    <name type="scientific">Cytospora leucostoma</name>
    <dbReference type="NCBI Taxonomy" id="1230097"/>
    <lineage>
        <taxon>Eukaryota</taxon>
        <taxon>Fungi</taxon>
        <taxon>Dikarya</taxon>
        <taxon>Ascomycota</taxon>
        <taxon>Pezizomycotina</taxon>
        <taxon>Sordariomycetes</taxon>
        <taxon>Sordariomycetidae</taxon>
        <taxon>Diaporthales</taxon>
        <taxon>Cytosporaceae</taxon>
        <taxon>Cytospora</taxon>
    </lineage>
</organism>
<evidence type="ECO:0000313" key="2">
    <source>
        <dbReference type="EMBL" id="ROV98496.1"/>
    </source>
</evidence>
<feature type="compositionally biased region" description="Polar residues" evidence="1">
    <location>
        <begin position="617"/>
        <end position="634"/>
    </location>
</feature>
<keyword evidence="3" id="KW-1185">Reference proteome</keyword>
<feature type="region of interest" description="Disordered" evidence="1">
    <location>
        <begin position="729"/>
        <end position="748"/>
    </location>
</feature>
<name>A0A423W5A0_9PEZI</name>
<dbReference type="EMBL" id="LKEB01000061">
    <property type="protein sequence ID" value="ROV98496.1"/>
    <property type="molecule type" value="Genomic_DNA"/>
</dbReference>
<feature type="compositionally biased region" description="Low complexity" evidence="1">
    <location>
        <begin position="213"/>
        <end position="230"/>
    </location>
</feature>
<reference evidence="2 3" key="1">
    <citation type="submission" date="2015-09" db="EMBL/GenBank/DDBJ databases">
        <title>Host preference determinants of Valsa canker pathogens revealed by comparative genomics.</title>
        <authorList>
            <person name="Yin Z."/>
            <person name="Huang L."/>
        </authorList>
    </citation>
    <scope>NUCLEOTIDE SEQUENCE [LARGE SCALE GENOMIC DNA]</scope>
    <source>
        <strain evidence="2 3">SXYLt</strain>
    </source>
</reference>
<gene>
    <name evidence="2" type="ORF">VPNG_08499</name>
</gene>
<comment type="caution">
    <text evidence="2">The sequence shown here is derived from an EMBL/GenBank/DDBJ whole genome shotgun (WGS) entry which is preliminary data.</text>
</comment>
<dbReference type="InParanoid" id="A0A423W5A0"/>
<accession>A0A423W5A0</accession>
<protein>
    <submittedName>
        <fullName evidence="2">Uncharacterized protein</fullName>
    </submittedName>
</protein>
<feature type="region of interest" description="Disordered" evidence="1">
    <location>
        <begin position="146"/>
        <end position="383"/>
    </location>
</feature>
<evidence type="ECO:0000256" key="1">
    <source>
        <dbReference type="SAM" id="MobiDB-lite"/>
    </source>
</evidence>
<dbReference type="Proteomes" id="UP000285146">
    <property type="component" value="Unassembled WGS sequence"/>
</dbReference>